<accession>A0A6I6K786</accession>
<dbReference type="EMBL" id="CP046401">
    <property type="protein sequence ID" value="QGY45864.1"/>
    <property type="molecule type" value="Genomic_DNA"/>
</dbReference>
<dbReference type="KEGG" id="mcos:GM418_19955"/>
<gene>
    <name evidence="1" type="ORF">GM418_19955</name>
</gene>
<dbReference type="SUPFAM" id="SSF51735">
    <property type="entry name" value="NAD(P)-binding Rossmann-fold domains"/>
    <property type="match status" value="1"/>
</dbReference>
<dbReference type="InterPro" id="IPR036291">
    <property type="entry name" value="NAD(P)-bd_dom_sf"/>
</dbReference>
<sequence>MNLTIFGGTAETGILVIKKALEAEYRVTAFARNPAKISFQDKILKS</sequence>
<dbReference type="Proteomes" id="UP000428260">
    <property type="component" value="Chromosome"/>
</dbReference>
<reference evidence="1 2" key="1">
    <citation type="submission" date="2019-11" db="EMBL/GenBank/DDBJ databases">
        <authorList>
            <person name="Zheng R.K."/>
            <person name="Sun C.M."/>
        </authorList>
    </citation>
    <scope>NUCLEOTIDE SEQUENCE [LARGE SCALE GENOMIC DNA]</scope>
    <source>
        <strain evidence="1 2">WC007</strain>
    </source>
</reference>
<proteinExistence type="predicted"/>
<evidence type="ECO:0000313" key="1">
    <source>
        <dbReference type="EMBL" id="QGY45864.1"/>
    </source>
</evidence>
<dbReference type="AlphaFoldDB" id="A0A6I6K786"/>
<dbReference type="Gene3D" id="3.40.50.720">
    <property type="entry name" value="NAD(P)-binding Rossmann-like Domain"/>
    <property type="match status" value="1"/>
</dbReference>
<name>A0A6I6K786_9BACT</name>
<protein>
    <submittedName>
        <fullName evidence="1">NAD(P)H-binding protein</fullName>
    </submittedName>
</protein>
<evidence type="ECO:0000313" key="2">
    <source>
        <dbReference type="Proteomes" id="UP000428260"/>
    </source>
</evidence>
<dbReference type="RefSeq" id="WP_158869004.1">
    <property type="nucleotide sequence ID" value="NZ_CP046401.1"/>
</dbReference>
<keyword evidence="2" id="KW-1185">Reference proteome</keyword>
<organism evidence="1 2">
    <name type="scientific">Maribellus comscasis</name>
    <dbReference type="NCBI Taxonomy" id="2681766"/>
    <lineage>
        <taxon>Bacteria</taxon>
        <taxon>Pseudomonadati</taxon>
        <taxon>Bacteroidota</taxon>
        <taxon>Bacteroidia</taxon>
        <taxon>Marinilabiliales</taxon>
        <taxon>Prolixibacteraceae</taxon>
        <taxon>Maribellus</taxon>
    </lineage>
</organism>